<gene>
    <name evidence="3" type="ORF">JK359_12095</name>
</gene>
<dbReference type="Proteomes" id="UP000661858">
    <property type="component" value="Unassembled WGS sequence"/>
</dbReference>
<evidence type="ECO:0000256" key="1">
    <source>
        <dbReference type="ARBA" id="ARBA00007169"/>
    </source>
</evidence>
<dbReference type="Pfam" id="PF00975">
    <property type="entry name" value="Thioesterase"/>
    <property type="match status" value="1"/>
</dbReference>
<comment type="similarity">
    <text evidence="1">Belongs to the thioesterase family.</text>
</comment>
<name>A0A937EID0_9ACTN</name>
<evidence type="ECO:0000259" key="2">
    <source>
        <dbReference type="Pfam" id="PF00975"/>
    </source>
</evidence>
<dbReference type="PANTHER" id="PTHR11487:SF0">
    <property type="entry name" value="S-ACYL FATTY ACID SYNTHASE THIOESTERASE, MEDIUM CHAIN"/>
    <property type="match status" value="1"/>
</dbReference>
<organism evidence="3 4">
    <name type="scientific">Streptomyces actinomycinicus</name>
    <dbReference type="NCBI Taxonomy" id="1695166"/>
    <lineage>
        <taxon>Bacteria</taxon>
        <taxon>Bacillati</taxon>
        <taxon>Actinomycetota</taxon>
        <taxon>Actinomycetes</taxon>
        <taxon>Kitasatosporales</taxon>
        <taxon>Streptomycetaceae</taxon>
        <taxon>Streptomyces</taxon>
    </lineage>
</organism>
<dbReference type="InterPro" id="IPR029058">
    <property type="entry name" value="AB_hydrolase_fold"/>
</dbReference>
<feature type="domain" description="Thioesterase" evidence="2">
    <location>
        <begin position="16"/>
        <end position="235"/>
    </location>
</feature>
<dbReference type="RefSeq" id="WP_201834882.1">
    <property type="nucleotide sequence ID" value="NZ_JAERRK010000005.1"/>
</dbReference>
<dbReference type="InterPro" id="IPR012223">
    <property type="entry name" value="TEII"/>
</dbReference>
<accession>A0A937EID0</accession>
<reference evidence="3" key="1">
    <citation type="submission" date="2021-01" db="EMBL/GenBank/DDBJ databases">
        <title>WGS of actinomycetes isolated from Thailand.</title>
        <authorList>
            <person name="Thawai C."/>
        </authorList>
    </citation>
    <scope>NUCLEOTIDE SEQUENCE</scope>
    <source>
        <strain evidence="3">RCU-197</strain>
    </source>
</reference>
<dbReference type="InterPro" id="IPR001031">
    <property type="entry name" value="Thioesterase"/>
</dbReference>
<dbReference type="SUPFAM" id="SSF53474">
    <property type="entry name" value="alpha/beta-Hydrolases"/>
    <property type="match status" value="1"/>
</dbReference>
<dbReference type="GO" id="GO:0008610">
    <property type="term" value="P:lipid biosynthetic process"/>
    <property type="evidence" value="ECO:0007669"/>
    <property type="project" value="TreeGrafter"/>
</dbReference>
<evidence type="ECO:0000313" key="4">
    <source>
        <dbReference type="Proteomes" id="UP000661858"/>
    </source>
</evidence>
<comment type="caution">
    <text evidence="3">The sequence shown here is derived from an EMBL/GenBank/DDBJ whole genome shotgun (WGS) entry which is preliminary data.</text>
</comment>
<dbReference type="EMBL" id="JAERRK010000005">
    <property type="protein sequence ID" value="MBL1082711.1"/>
    <property type="molecule type" value="Genomic_DNA"/>
</dbReference>
<keyword evidence="4" id="KW-1185">Reference proteome</keyword>
<dbReference type="AlphaFoldDB" id="A0A937EID0"/>
<protein>
    <submittedName>
        <fullName evidence="3">Thioesterase</fullName>
    </submittedName>
</protein>
<sequence length="265" mass="28381">MTATFLRVGPSDAPTRLLAFHHAGGSATAYLPFVRGLRAETESLLFGLPGRDEGEEALRPTDFEDAVDRLARDFRAAVDRPCVVFGHSLGGLLAHRLVGTLPDDRRALVRTVVVSASASPRRAAAAATMPAAPFVSRTRVSVLEDLRRFGGCPPELFEDPELVAHFVDVLGHDLHLADTYTAGEGDHRGVPYEVWYGTEDETSAPDGLSDWADCGPDPVVVRGFPGGHFYLFERPDAGSALQELLQKAAAPRPCANAAPATEGEL</sequence>
<dbReference type="Gene3D" id="3.40.50.1820">
    <property type="entry name" value="alpha/beta hydrolase"/>
    <property type="match status" value="1"/>
</dbReference>
<proteinExistence type="inferred from homology"/>
<dbReference type="PANTHER" id="PTHR11487">
    <property type="entry name" value="THIOESTERASE"/>
    <property type="match status" value="1"/>
</dbReference>
<evidence type="ECO:0000313" key="3">
    <source>
        <dbReference type="EMBL" id="MBL1082711.1"/>
    </source>
</evidence>